<dbReference type="Gene3D" id="1.20.120.330">
    <property type="entry name" value="Nucleotidyltransferases domain 2"/>
    <property type="match status" value="1"/>
</dbReference>
<dbReference type="InterPro" id="IPR010268">
    <property type="entry name" value="PaREP1"/>
</dbReference>
<evidence type="ECO:0000313" key="1">
    <source>
        <dbReference type="EMBL" id="BCU69837.1"/>
    </source>
</evidence>
<sequence>MLGLITSFFSNVVVEEIIKRAKEKGIDIEDVLLREIAKNDPQEGVKLRLEIAESYMNEAYDYLKKGDPVQASEKAYKVAEEVVRALAEKFKTDEYRQASAEGRWYTYLLASATNELSKRFGDWVAEGWNAGYVLHVWGFHEGKLSVDKITVNMEKVKKMLEKAKSVLYQGL</sequence>
<reference evidence="1 2" key="1">
    <citation type="submission" date="2021-04" db="EMBL/GenBank/DDBJ databases">
        <title>Complete genome sequence of Stygiolobus sp. KN-1.</title>
        <authorList>
            <person name="Nakamura K."/>
            <person name="Sakai H."/>
            <person name="Kurosawa N."/>
        </authorList>
    </citation>
    <scope>NUCLEOTIDE SEQUENCE [LARGE SCALE GENOMIC DNA]</scope>
    <source>
        <strain evidence="1 2">KN-1</strain>
    </source>
</reference>
<accession>A0A8D5U5W2</accession>
<dbReference type="KEGG" id="csty:KN1_11340"/>
<gene>
    <name evidence="1" type="ORF">KN1_11340</name>
</gene>
<dbReference type="EMBL" id="AP024597">
    <property type="protein sequence ID" value="BCU69837.1"/>
    <property type="molecule type" value="Genomic_DNA"/>
</dbReference>
<keyword evidence="2" id="KW-1185">Reference proteome</keyword>
<dbReference type="Proteomes" id="UP000825123">
    <property type="component" value="Chromosome"/>
</dbReference>
<evidence type="ECO:0008006" key="3">
    <source>
        <dbReference type="Google" id="ProtNLM"/>
    </source>
</evidence>
<organism evidence="1 2">
    <name type="scientific">Stygiolobus caldivivus</name>
    <dbReference type="NCBI Taxonomy" id="2824673"/>
    <lineage>
        <taxon>Archaea</taxon>
        <taxon>Thermoproteota</taxon>
        <taxon>Thermoprotei</taxon>
        <taxon>Sulfolobales</taxon>
        <taxon>Sulfolobaceae</taxon>
        <taxon>Stygiolobus</taxon>
    </lineage>
</organism>
<dbReference type="Pfam" id="PF05942">
    <property type="entry name" value="PaREP1"/>
    <property type="match status" value="1"/>
</dbReference>
<proteinExistence type="predicted"/>
<protein>
    <recommendedName>
        <fullName evidence="3">Superfamily I DNA and RNA helicase and helicaseubunit</fullName>
    </recommendedName>
</protein>
<dbReference type="PANTHER" id="PTHR34237:SF4">
    <property type="entry name" value="PAREP1 FAMILY PROTEIN"/>
    <property type="match status" value="1"/>
</dbReference>
<dbReference type="PANTHER" id="PTHR34237">
    <property type="entry name" value="PAREP8-RELATED"/>
    <property type="match status" value="1"/>
</dbReference>
<name>A0A8D5U5W2_9CREN</name>
<dbReference type="AlphaFoldDB" id="A0A8D5U5W2"/>
<evidence type="ECO:0000313" key="2">
    <source>
        <dbReference type="Proteomes" id="UP000825123"/>
    </source>
</evidence>